<evidence type="ECO:0000313" key="3">
    <source>
        <dbReference type="Proteomes" id="UP000276133"/>
    </source>
</evidence>
<feature type="transmembrane region" description="Helical" evidence="1">
    <location>
        <begin position="70"/>
        <end position="87"/>
    </location>
</feature>
<keyword evidence="1" id="KW-1133">Transmembrane helix</keyword>
<comment type="caution">
    <text evidence="2">The sequence shown here is derived from an EMBL/GenBank/DDBJ whole genome shotgun (WGS) entry which is preliminary data.</text>
</comment>
<dbReference type="AlphaFoldDB" id="A0A3M7R3B5"/>
<organism evidence="2 3">
    <name type="scientific">Brachionus plicatilis</name>
    <name type="common">Marine rotifer</name>
    <name type="synonym">Brachionus muelleri</name>
    <dbReference type="NCBI Taxonomy" id="10195"/>
    <lineage>
        <taxon>Eukaryota</taxon>
        <taxon>Metazoa</taxon>
        <taxon>Spiralia</taxon>
        <taxon>Gnathifera</taxon>
        <taxon>Rotifera</taxon>
        <taxon>Eurotatoria</taxon>
        <taxon>Monogononta</taxon>
        <taxon>Pseudotrocha</taxon>
        <taxon>Ploima</taxon>
        <taxon>Brachionidae</taxon>
        <taxon>Brachionus</taxon>
    </lineage>
</organism>
<reference evidence="2 3" key="1">
    <citation type="journal article" date="2018" name="Sci. Rep.">
        <title>Genomic signatures of local adaptation to the degree of environmental predictability in rotifers.</title>
        <authorList>
            <person name="Franch-Gras L."/>
            <person name="Hahn C."/>
            <person name="Garcia-Roger E.M."/>
            <person name="Carmona M.J."/>
            <person name="Serra M."/>
            <person name="Gomez A."/>
        </authorList>
    </citation>
    <scope>NUCLEOTIDE SEQUENCE [LARGE SCALE GENOMIC DNA]</scope>
    <source>
        <strain evidence="2">HYR1</strain>
    </source>
</reference>
<accession>A0A3M7R3B5</accession>
<dbReference type="Proteomes" id="UP000276133">
    <property type="component" value="Unassembled WGS sequence"/>
</dbReference>
<keyword evidence="3" id="KW-1185">Reference proteome</keyword>
<keyword evidence="1" id="KW-0812">Transmembrane</keyword>
<name>A0A3M7R3B5_BRAPC</name>
<evidence type="ECO:0000256" key="1">
    <source>
        <dbReference type="SAM" id="Phobius"/>
    </source>
</evidence>
<evidence type="ECO:0000313" key="2">
    <source>
        <dbReference type="EMBL" id="RNA17874.1"/>
    </source>
</evidence>
<protein>
    <submittedName>
        <fullName evidence="2">Uncharacterized protein</fullName>
    </submittedName>
</protein>
<proteinExistence type="predicted"/>
<keyword evidence="1" id="KW-0472">Membrane</keyword>
<dbReference type="EMBL" id="REGN01004356">
    <property type="protein sequence ID" value="RNA17874.1"/>
    <property type="molecule type" value="Genomic_DNA"/>
</dbReference>
<gene>
    <name evidence="2" type="ORF">BpHYR1_043245</name>
</gene>
<sequence>MVSLILIIIARNEAAVTRGGKPVRENLFETGSVNRFEVGTGLVNRFEVGTGLKLETCFLVLVNVFRALEIVGRLGFFLLALVFFIVNKHFELP</sequence>